<feature type="domain" description="SHS2" evidence="1">
    <location>
        <begin position="4"/>
        <end position="201"/>
    </location>
</feature>
<evidence type="ECO:0000313" key="3">
    <source>
        <dbReference type="Proteomes" id="UP000321440"/>
    </source>
</evidence>
<dbReference type="InterPro" id="IPR043129">
    <property type="entry name" value="ATPase_NBD"/>
</dbReference>
<keyword evidence="3" id="KW-1185">Reference proteome</keyword>
<gene>
    <name evidence="2" type="ORF">AHA02nite_17100</name>
</gene>
<name>A0A511W4B1_9BACI</name>
<evidence type="ECO:0000313" key="2">
    <source>
        <dbReference type="EMBL" id="GEN45934.1"/>
    </source>
</evidence>
<dbReference type="CDD" id="cd24004">
    <property type="entry name" value="ASKHA_NBD_PilM-like"/>
    <property type="match status" value="1"/>
</dbReference>
<protein>
    <submittedName>
        <fullName evidence="2">ATPase</fullName>
    </submittedName>
</protein>
<dbReference type="InterPro" id="IPR050696">
    <property type="entry name" value="FtsA/MreB"/>
</dbReference>
<dbReference type="PANTHER" id="PTHR32432">
    <property type="entry name" value="CELL DIVISION PROTEIN FTSA-RELATED"/>
    <property type="match status" value="1"/>
</dbReference>
<dbReference type="Pfam" id="PF14450">
    <property type="entry name" value="FtsA"/>
    <property type="match status" value="1"/>
</dbReference>
<comment type="caution">
    <text evidence="2">The sequence shown here is derived from an EMBL/GenBank/DDBJ whole genome shotgun (WGS) entry which is preliminary data.</text>
</comment>
<sequence length="717" mass="80006">MNHLFALDIGTRTVVGLILQKEDDVYRVIDMVSREHKERSMVDGQIHNIIAVSDVIQEVKNELEAKHGTLNEVCVAAAGRALKTMNSSVTVNISEQPLMTSDDIFHLELAAVQQAQYQLAEQEEEASSTQYYCVGYSVLHYHLDEQEIGSLIDQQGEQAQVDIIATFLPKVVVESLLSALQRAGLEMQALTLEPIAAIQVLIPQSMRKLNVALVDIGAGTSDIAITKDGTVIAYGMVPKAGDEITEALSQQYLLDFHQAEEAKRQLVEENKMEIEDILGFTSEVSIEDATKEIQYAVDQLADSICNQVIELNKQSPQAVMLVGGGSLTPNLTKFIAEKLQLPTNRVAVRGIEAIKDLKGQEQLPSSPEYVTPIGIAIASQQSPVHYISVTVNERMVRLFDIKQLTIGDCLLAAGIELKKLYGKPGMGIVVTFNGKSITLPGTYGTAPTIKINGKLASIQDSISHSDEIEVIRGEDGETPNVTVQDLTGPLEDLTIRLNNEKIKMPQEVKLNRRIANFGDLLQDGDEIYWQPKTTVQDVLLKHVDSSIHEKVHPFKIKVNGKGHFIKDQMLTLYHNAKPAQLDTTIKDFDQINYELTDHIIVHDLLELLEVNLQDSITVIYDGQPVNLSYQLSTITRQDQPLSTDALIHPNDQIEVKEQHEQQFIFQDLFRFIDIDMNETKGKHFKLYRNGEEVGFTEPIFDGDQLNIKWVEMTQSHS</sequence>
<proteinExistence type="predicted"/>
<dbReference type="Gene3D" id="3.30.420.40">
    <property type="match status" value="2"/>
</dbReference>
<dbReference type="OrthoDB" id="9768127at2"/>
<dbReference type="RefSeq" id="WP_146816299.1">
    <property type="nucleotide sequence ID" value="NZ_BJYA01000011.1"/>
</dbReference>
<dbReference type="SUPFAM" id="SSF53067">
    <property type="entry name" value="Actin-like ATPase domain"/>
    <property type="match status" value="2"/>
</dbReference>
<dbReference type="AlphaFoldDB" id="A0A511W4B1"/>
<evidence type="ECO:0000259" key="1">
    <source>
        <dbReference type="SMART" id="SM00842"/>
    </source>
</evidence>
<accession>A0A511W4B1</accession>
<dbReference type="PANTHER" id="PTHR32432:SF3">
    <property type="entry name" value="ETHANOLAMINE UTILIZATION PROTEIN EUTJ"/>
    <property type="match status" value="1"/>
</dbReference>
<dbReference type="InterPro" id="IPR003494">
    <property type="entry name" value="SHS2_FtsA"/>
</dbReference>
<dbReference type="SMART" id="SM00842">
    <property type="entry name" value="FtsA"/>
    <property type="match status" value="1"/>
</dbReference>
<dbReference type="Proteomes" id="UP000321440">
    <property type="component" value="Unassembled WGS sequence"/>
</dbReference>
<reference evidence="2 3" key="1">
    <citation type="submission" date="2019-07" db="EMBL/GenBank/DDBJ databases">
        <title>Whole genome shotgun sequence of Alkalibacillus haloalkaliphilus NBRC 103110.</title>
        <authorList>
            <person name="Hosoyama A."/>
            <person name="Uohara A."/>
            <person name="Ohji S."/>
            <person name="Ichikawa N."/>
        </authorList>
    </citation>
    <scope>NUCLEOTIDE SEQUENCE [LARGE SCALE GENOMIC DNA]</scope>
    <source>
        <strain evidence="2 3">NBRC 103110</strain>
    </source>
</reference>
<dbReference type="GO" id="GO:0051301">
    <property type="term" value="P:cell division"/>
    <property type="evidence" value="ECO:0007669"/>
    <property type="project" value="InterPro"/>
</dbReference>
<dbReference type="EMBL" id="BJYA01000011">
    <property type="protein sequence ID" value="GEN45934.1"/>
    <property type="molecule type" value="Genomic_DNA"/>
</dbReference>
<organism evidence="2 3">
    <name type="scientific">Alkalibacillus haloalkaliphilus</name>
    <dbReference type="NCBI Taxonomy" id="94136"/>
    <lineage>
        <taxon>Bacteria</taxon>
        <taxon>Bacillati</taxon>
        <taxon>Bacillota</taxon>
        <taxon>Bacilli</taxon>
        <taxon>Bacillales</taxon>
        <taxon>Bacillaceae</taxon>
        <taxon>Alkalibacillus</taxon>
    </lineage>
</organism>